<comment type="similarity">
    <text evidence="2">Belongs to the glucose-6-phosphate 1-epimerase family.</text>
</comment>
<name>A0ABX0SN04_9ACTN</name>
<evidence type="ECO:0000256" key="2">
    <source>
        <dbReference type="ARBA" id="ARBA00005866"/>
    </source>
</evidence>
<evidence type="ECO:0000256" key="4">
    <source>
        <dbReference type="ARBA" id="ARBA00023235"/>
    </source>
</evidence>
<sequence>MSGSSDYQPGRAVRGGVPLVFPWFGGGPEGDRVPAHGFARLATWHLISAAVSPKGTATLRFGLDGPQVTDAVADSFTHDYGLEMHVSLGETLLQQLVVVAGDEELAFEEGLHTYFAVGDVRHTHVEGLEGEAYFDKVTGSCATQEGLVTITAETDRIYESASNTRIVDEAWGRTIQIEKVGSAQTVVWNPWVDKSRTMTDFGDDEWPGMLCVETVNSREQSITLAPGQRHLMSQTISIL</sequence>
<evidence type="ECO:0000313" key="6">
    <source>
        <dbReference type="Proteomes" id="UP000749311"/>
    </source>
</evidence>
<dbReference type="InterPro" id="IPR008183">
    <property type="entry name" value="Aldose_1/G6P_1-epimerase"/>
</dbReference>
<accession>A0ABX0SN04</accession>
<dbReference type="PANTHER" id="PTHR11122">
    <property type="entry name" value="APOSPORY-ASSOCIATED PROTEIN C-RELATED"/>
    <property type="match status" value="1"/>
</dbReference>
<dbReference type="Gene3D" id="2.70.98.10">
    <property type="match status" value="1"/>
</dbReference>
<organism evidence="5 6">
    <name type="scientific">Brooklawnia cerclae</name>
    <dbReference type="NCBI Taxonomy" id="349934"/>
    <lineage>
        <taxon>Bacteria</taxon>
        <taxon>Bacillati</taxon>
        <taxon>Actinomycetota</taxon>
        <taxon>Actinomycetes</taxon>
        <taxon>Propionibacteriales</taxon>
        <taxon>Propionibacteriaceae</taxon>
        <taxon>Brooklawnia</taxon>
    </lineage>
</organism>
<gene>
    <name evidence="5" type="ORF">FB473_002838</name>
</gene>
<evidence type="ECO:0000313" key="5">
    <source>
        <dbReference type="EMBL" id="NIH58146.1"/>
    </source>
</evidence>
<reference evidence="5 6" key="1">
    <citation type="submission" date="2020-02" db="EMBL/GenBank/DDBJ databases">
        <title>Sequencing the genomes of 1000 actinobacteria strains.</title>
        <authorList>
            <person name="Klenk H.-P."/>
        </authorList>
    </citation>
    <scope>NUCLEOTIDE SEQUENCE [LARGE SCALE GENOMIC DNA]</scope>
    <source>
        <strain evidence="5 6">DSM 19609</strain>
    </source>
</reference>
<comment type="catalytic activity">
    <reaction evidence="1">
        <text>alpha-D-glucose 6-phosphate = beta-D-glucose 6-phosphate</text>
        <dbReference type="Rhea" id="RHEA:16249"/>
        <dbReference type="ChEBI" id="CHEBI:58225"/>
        <dbReference type="ChEBI" id="CHEBI:58247"/>
        <dbReference type="EC" id="5.1.3.15"/>
    </reaction>
</comment>
<dbReference type="Proteomes" id="UP000749311">
    <property type="component" value="Unassembled WGS sequence"/>
</dbReference>
<dbReference type="PIRSF" id="PIRSF016020">
    <property type="entry name" value="PHexose_mutarotase"/>
    <property type="match status" value="1"/>
</dbReference>
<comment type="caution">
    <text evidence="5">The sequence shown here is derived from an EMBL/GenBank/DDBJ whole genome shotgun (WGS) entry which is preliminary data.</text>
</comment>
<dbReference type="GO" id="GO:0047938">
    <property type="term" value="F:glucose-6-phosphate 1-epimerase activity"/>
    <property type="evidence" value="ECO:0007669"/>
    <property type="project" value="UniProtKB-EC"/>
</dbReference>
<dbReference type="InterPro" id="IPR011013">
    <property type="entry name" value="Gal_mutarotase_sf_dom"/>
</dbReference>
<dbReference type="EMBL" id="JAAMOZ010000002">
    <property type="protein sequence ID" value="NIH58146.1"/>
    <property type="molecule type" value="Genomic_DNA"/>
</dbReference>
<dbReference type="PANTHER" id="PTHR11122:SF13">
    <property type="entry name" value="GLUCOSE-6-PHOSPHATE 1-EPIMERASE"/>
    <property type="match status" value="1"/>
</dbReference>
<dbReference type="InterPro" id="IPR025532">
    <property type="entry name" value="G6P_1-epimerase"/>
</dbReference>
<dbReference type="Pfam" id="PF01263">
    <property type="entry name" value="Aldose_epim"/>
    <property type="match status" value="1"/>
</dbReference>
<dbReference type="InterPro" id="IPR014718">
    <property type="entry name" value="GH-type_carb-bd"/>
</dbReference>
<protein>
    <recommendedName>
        <fullName evidence="3">glucose-6-phosphate 1-epimerase</fullName>
        <ecNumber evidence="3">5.1.3.15</ecNumber>
    </recommendedName>
</protein>
<dbReference type="SUPFAM" id="SSF74650">
    <property type="entry name" value="Galactose mutarotase-like"/>
    <property type="match status" value="1"/>
</dbReference>
<proteinExistence type="inferred from homology"/>
<evidence type="ECO:0000256" key="1">
    <source>
        <dbReference type="ARBA" id="ARBA00001096"/>
    </source>
</evidence>
<evidence type="ECO:0000256" key="3">
    <source>
        <dbReference type="ARBA" id="ARBA00012083"/>
    </source>
</evidence>
<keyword evidence="4 5" id="KW-0413">Isomerase</keyword>
<dbReference type="CDD" id="cd09020">
    <property type="entry name" value="D-hex-6-P-epi_like"/>
    <property type="match status" value="1"/>
</dbReference>
<dbReference type="EC" id="5.1.3.15" evidence="3"/>
<keyword evidence="6" id="KW-1185">Reference proteome</keyword>